<feature type="compositionally biased region" description="Basic and acidic residues" evidence="8">
    <location>
        <begin position="306"/>
        <end position="317"/>
    </location>
</feature>
<dbReference type="PROSITE" id="PS50089">
    <property type="entry name" value="ZF_RING_2"/>
    <property type="match status" value="1"/>
</dbReference>
<evidence type="ECO:0008006" key="13">
    <source>
        <dbReference type="Google" id="ProtNLM"/>
    </source>
</evidence>
<dbReference type="PANTHER" id="PTHR11685">
    <property type="entry name" value="RBR FAMILY RING FINGER AND IBR DOMAIN-CONTAINING"/>
    <property type="match status" value="1"/>
</dbReference>
<dbReference type="EMBL" id="KV425554">
    <property type="protein sequence ID" value="KZT29351.1"/>
    <property type="molecule type" value="Genomic_DNA"/>
</dbReference>
<evidence type="ECO:0000313" key="11">
    <source>
        <dbReference type="EMBL" id="KZT29351.1"/>
    </source>
</evidence>
<evidence type="ECO:0000256" key="4">
    <source>
        <dbReference type="ARBA" id="ARBA00022771"/>
    </source>
</evidence>
<dbReference type="SMART" id="SM00184">
    <property type="entry name" value="RING"/>
    <property type="match status" value="2"/>
</dbReference>
<keyword evidence="4 7" id="KW-0863">Zinc-finger</keyword>
<reference evidence="11 12" key="1">
    <citation type="journal article" date="2016" name="Mol. Biol. Evol.">
        <title>Comparative Genomics of Early-Diverging Mushroom-Forming Fungi Provides Insights into the Origins of Lignocellulose Decay Capabilities.</title>
        <authorList>
            <person name="Nagy L.G."/>
            <person name="Riley R."/>
            <person name="Tritt A."/>
            <person name="Adam C."/>
            <person name="Daum C."/>
            <person name="Floudas D."/>
            <person name="Sun H."/>
            <person name="Yadav J.S."/>
            <person name="Pangilinan J."/>
            <person name="Larsson K.H."/>
            <person name="Matsuura K."/>
            <person name="Barry K."/>
            <person name="Labutti K."/>
            <person name="Kuo R."/>
            <person name="Ohm R.A."/>
            <person name="Bhattacharya S.S."/>
            <person name="Shirouzu T."/>
            <person name="Yoshinaga Y."/>
            <person name="Martin F.M."/>
            <person name="Grigoriev I.V."/>
            <person name="Hibbett D.S."/>
        </authorList>
    </citation>
    <scope>NUCLEOTIDE SEQUENCE [LARGE SCALE GENOMIC DNA]</scope>
    <source>
        <strain evidence="11 12">HHB14362 ss-1</strain>
    </source>
</reference>
<keyword evidence="12" id="KW-1185">Reference proteome</keyword>
<dbReference type="STRING" id="1314782.A0A165V947"/>
<dbReference type="InterPro" id="IPR017907">
    <property type="entry name" value="Znf_RING_CS"/>
</dbReference>
<evidence type="ECO:0000256" key="8">
    <source>
        <dbReference type="SAM" id="MobiDB-lite"/>
    </source>
</evidence>
<dbReference type="GO" id="GO:0016567">
    <property type="term" value="P:protein ubiquitination"/>
    <property type="evidence" value="ECO:0007669"/>
    <property type="project" value="InterPro"/>
</dbReference>
<dbReference type="Proteomes" id="UP000076761">
    <property type="component" value="Unassembled WGS sequence"/>
</dbReference>
<evidence type="ECO:0000256" key="6">
    <source>
        <dbReference type="ARBA" id="ARBA00022833"/>
    </source>
</evidence>
<name>A0A165V947_9AGAM</name>
<dbReference type="CDD" id="cd22584">
    <property type="entry name" value="Rcat_RBR_unk"/>
    <property type="match status" value="1"/>
</dbReference>
<dbReference type="InterPro" id="IPR013083">
    <property type="entry name" value="Znf_RING/FYVE/PHD"/>
</dbReference>
<keyword evidence="1" id="KW-0808">Transferase</keyword>
<feature type="domain" description="RING-type" evidence="10">
    <location>
        <begin position="419"/>
        <end position="641"/>
    </location>
</feature>
<dbReference type="AlphaFoldDB" id="A0A165V947"/>
<organism evidence="11 12">
    <name type="scientific">Neolentinus lepideus HHB14362 ss-1</name>
    <dbReference type="NCBI Taxonomy" id="1314782"/>
    <lineage>
        <taxon>Eukaryota</taxon>
        <taxon>Fungi</taxon>
        <taxon>Dikarya</taxon>
        <taxon>Basidiomycota</taxon>
        <taxon>Agaricomycotina</taxon>
        <taxon>Agaricomycetes</taxon>
        <taxon>Gloeophyllales</taxon>
        <taxon>Gloeophyllaceae</taxon>
        <taxon>Neolentinus</taxon>
    </lineage>
</organism>
<dbReference type="InParanoid" id="A0A165V947"/>
<sequence>MQRELYRFSSPTMQTTTVRQFCTESDRQAMAHEVLQGMQRVVTFPGSSQYGRTGGGTSACGLAALNCARIILGKYKEGLQGTPLLETVMRRETLQNILGICQSWSNSSHLEVDEISAAPIFAMTLRLKAQEYSASSLRNLSGLLQRAKPAANEPPAAVVITRPPEIIVCMIIRVEEQDVFITFDSHPRPKHPDGAAFIFDTSLPRTAEYLIQLLGYDPKLLRDRTMQWEAQMLAQFSGHVFVARDIPDIPADWMNSLMEASLSSLALKAEVASLQSRNDSLTSDNVRLDRDVQRLQTELQTLRREQERFRRFSDQRRTQSSRGNELSKGKAPETQRSINIRGFFPYFNALVGSSDDRKEDLQKASAEHVEEVPDDAGTVSPKEDEDEDLDYVIQMQLEYDMEDMRLRGQMEKLKETAQRTFDCMICLETIPEDYIAPLNSCKHFICTGCLRTYVHSKLQEGRFPIFCPVCMTQKDPEGEVISNVLAQQIGLSEEDFQTFIEFELTAFSILMHCRKCKQSVFVDRTEYNETEIVTCPLPGCQYTWCKQCSQEAAAVDGVKHSCDGSAELQSLMQQRGWKNCPGCDTPTEKTGGCNHMTCPAPGCNSHFCYRCGKMIIQSVKHGDVSSAMATHYSACVLFQYD</sequence>
<dbReference type="Pfam" id="PF22191">
    <property type="entry name" value="IBR_1"/>
    <property type="match status" value="1"/>
</dbReference>
<keyword evidence="5" id="KW-0833">Ubl conjugation pathway</keyword>
<dbReference type="OrthoDB" id="1431934at2759"/>
<dbReference type="PROSITE" id="PS00518">
    <property type="entry name" value="ZF_RING_1"/>
    <property type="match status" value="1"/>
</dbReference>
<evidence type="ECO:0000256" key="3">
    <source>
        <dbReference type="ARBA" id="ARBA00022737"/>
    </source>
</evidence>
<dbReference type="Gene3D" id="1.20.120.1750">
    <property type="match status" value="1"/>
</dbReference>
<evidence type="ECO:0000256" key="7">
    <source>
        <dbReference type="PROSITE-ProRule" id="PRU00175"/>
    </source>
</evidence>
<dbReference type="GO" id="GO:0008270">
    <property type="term" value="F:zinc ion binding"/>
    <property type="evidence" value="ECO:0007669"/>
    <property type="project" value="UniProtKB-KW"/>
</dbReference>
<dbReference type="SUPFAM" id="SSF57850">
    <property type="entry name" value="RING/U-box"/>
    <property type="match status" value="2"/>
</dbReference>
<proteinExistence type="predicted"/>
<keyword evidence="6" id="KW-0862">Zinc</keyword>
<evidence type="ECO:0000259" key="9">
    <source>
        <dbReference type="PROSITE" id="PS50089"/>
    </source>
</evidence>
<feature type="region of interest" description="Disordered" evidence="8">
    <location>
        <begin position="358"/>
        <end position="384"/>
    </location>
</feature>
<dbReference type="InterPro" id="IPR031127">
    <property type="entry name" value="E3_UB_ligase_RBR"/>
</dbReference>
<gene>
    <name evidence="11" type="ORF">NEOLEDRAFT_1128071</name>
</gene>
<dbReference type="InterPro" id="IPR044066">
    <property type="entry name" value="TRIAD_supradom"/>
</dbReference>
<dbReference type="GO" id="GO:0004842">
    <property type="term" value="F:ubiquitin-protein transferase activity"/>
    <property type="evidence" value="ECO:0007669"/>
    <property type="project" value="InterPro"/>
</dbReference>
<evidence type="ECO:0000256" key="5">
    <source>
        <dbReference type="ARBA" id="ARBA00022786"/>
    </source>
</evidence>
<dbReference type="PROSITE" id="PS51873">
    <property type="entry name" value="TRIAD"/>
    <property type="match status" value="1"/>
</dbReference>
<feature type="region of interest" description="Disordered" evidence="8">
    <location>
        <begin position="306"/>
        <end position="334"/>
    </location>
</feature>
<evidence type="ECO:0000256" key="1">
    <source>
        <dbReference type="ARBA" id="ARBA00022679"/>
    </source>
</evidence>
<feature type="domain" description="RING-type" evidence="9">
    <location>
        <begin position="423"/>
        <end position="470"/>
    </location>
</feature>
<feature type="compositionally biased region" description="Basic and acidic residues" evidence="8">
    <location>
        <begin position="358"/>
        <end position="371"/>
    </location>
</feature>
<accession>A0A165V947</accession>
<dbReference type="InterPro" id="IPR001841">
    <property type="entry name" value="Znf_RING"/>
</dbReference>
<evidence type="ECO:0000256" key="2">
    <source>
        <dbReference type="ARBA" id="ARBA00022723"/>
    </source>
</evidence>
<dbReference type="Gene3D" id="3.30.40.10">
    <property type="entry name" value="Zinc/RING finger domain, C3HC4 (zinc finger)"/>
    <property type="match status" value="1"/>
</dbReference>
<keyword evidence="2" id="KW-0479">Metal-binding</keyword>
<evidence type="ECO:0000313" key="12">
    <source>
        <dbReference type="Proteomes" id="UP000076761"/>
    </source>
</evidence>
<protein>
    <recommendedName>
        <fullName evidence="13">RING-type domain-containing protein</fullName>
    </recommendedName>
</protein>
<keyword evidence="3" id="KW-0677">Repeat</keyword>
<evidence type="ECO:0000259" key="10">
    <source>
        <dbReference type="PROSITE" id="PS51873"/>
    </source>
</evidence>